<evidence type="ECO:0000256" key="1">
    <source>
        <dbReference type="SAM" id="MobiDB-lite"/>
    </source>
</evidence>
<feature type="compositionally biased region" description="Low complexity" evidence="1">
    <location>
        <begin position="7"/>
        <end position="35"/>
    </location>
</feature>
<feature type="compositionally biased region" description="Basic and acidic residues" evidence="1">
    <location>
        <begin position="320"/>
        <end position="338"/>
    </location>
</feature>
<dbReference type="PANTHER" id="PTHR10677:SF3">
    <property type="entry name" value="FI07626P-RELATED"/>
    <property type="match status" value="1"/>
</dbReference>
<dbReference type="EMBL" id="HBGK01017142">
    <property type="protein sequence ID" value="CAD9279677.1"/>
    <property type="molecule type" value="Transcribed_RNA"/>
</dbReference>
<dbReference type="InterPro" id="IPR009060">
    <property type="entry name" value="UBA-like_sf"/>
</dbReference>
<evidence type="ECO:0000259" key="2">
    <source>
        <dbReference type="PROSITE" id="PS50030"/>
    </source>
</evidence>
<dbReference type="InterPro" id="IPR006636">
    <property type="entry name" value="STI1_HS-bd"/>
</dbReference>
<dbReference type="AlphaFoldDB" id="A0A7S1UVA7"/>
<feature type="compositionally biased region" description="Low complexity" evidence="1">
    <location>
        <begin position="287"/>
        <end position="319"/>
    </location>
</feature>
<dbReference type="SMART" id="SM00165">
    <property type="entry name" value="UBA"/>
    <property type="match status" value="1"/>
</dbReference>
<dbReference type="PANTHER" id="PTHR10677">
    <property type="entry name" value="UBIQUILIN"/>
    <property type="match status" value="1"/>
</dbReference>
<dbReference type="GO" id="GO:0031593">
    <property type="term" value="F:polyubiquitin modification-dependent protein binding"/>
    <property type="evidence" value="ECO:0007669"/>
    <property type="project" value="TreeGrafter"/>
</dbReference>
<feature type="region of interest" description="Disordered" evidence="1">
    <location>
        <begin position="192"/>
        <end position="216"/>
    </location>
</feature>
<feature type="region of interest" description="Disordered" evidence="1">
    <location>
        <begin position="287"/>
        <end position="338"/>
    </location>
</feature>
<accession>A0A7S1UVA7</accession>
<feature type="domain" description="UBA" evidence="2">
    <location>
        <begin position="237"/>
        <end position="280"/>
    </location>
</feature>
<dbReference type="GO" id="GO:0006511">
    <property type="term" value="P:ubiquitin-dependent protein catabolic process"/>
    <property type="evidence" value="ECO:0007669"/>
    <property type="project" value="TreeGrafter"/>
</dbReference>
<dbReference type="InterPro" id="IPR015496">
    <property type="entry name" value="Ubiquilin"/>
</dbReference>
<dbReference type="SMART" id="SM00727">
    <property type="entry name" value="STI1"/>
    <property type="match status" value="2"/>
</dbReference>
<dbReference type="PROSITE" id="PS50030">
    <property type="entry name" value="UBA"/>
    <property type="match status" value="1"/>
</dbReference>
<evidence type="ECO:0000313" key="3">
    <source>
        <dbReference type="EMBL" id="CAD9279677.1"/>
    </source>
</evidence>
<dbReference type="Gene3D" id="1.10.8.10">
    <property type="entry name" value="DNA helicase RuvA subunit, C-terminal domain"/>
    <property type="match status" value="1"/>
</dbReference>
<name>A0A7S1UVA7_9STRA</name>
<dbReference type="GO" id="GO:0005829">
    <property type="term" value="C:cytosol"/>
    <property type="evidence" value="ECO:0007669"/>
    <property type="project" value="TreeGrafter"/>
</dbReference>
<dbReference type="InterPro" id="IPR015940">
    <property type="entry name" value="UBA"/>
</dbReference>
<feature type="compositionally biased region" description="Low complexity" evidence="1">
    <location>
        <begin position="47"/>
        <end position="60"/>
    </location>
</feature>
<sequence>MPNPWGSNSSSTTTSPGTPSVSRSTTATTRPAGTTPAPPNPFGGGAPANPWGGMQMPPGMPGMMPGMMPGGAPQSPEQMEAMLGMMEQNPQMMQMMQNMLESNPQMVRQMMEPQLAQLRQINPQAAAMMEDPNFLRTMLNPTTMRNMVQFQRAMGGGGAMGAGMPPNPWGAPPPAGGAAAANPWGPSAAVPPMMGNPWGPSPASGAPGGLDFSSLLGNMQNMNVSSAATTPSPPQHPADRYRTQLQSLRDMGFDDEILSLRALERFHGNVNRAVDALLMGEITHDSTTAAASSEQQQQQQTTSTAATTDETTTTTTSATEDTRPENETPKDAAEKKND</sequence>
<dbReference type="SUPFAM" id="SSF46934">
    <property type="entry name" value="UBA-like"/>
    <property type="match status" value="1"/>
</dbReference>
<gene>
    <name evidence="3" type="ORF">GOCE00092_LOCUS8587</name>
</gene>
<reference evidence="3" key="1">
    <citation type="submission" date="2021-01" db="EMBL/GenBank/DDBJ databases">
        <authorList>
            <person name="Corre E."/>
            <person name="Pelletier E."/>
            <person name="Niang G."/>
            <person name="Scheremetjew M."/>
            <person name="Finn R."/>
            <person name="Kale V."/>
            <person name="Holt S."/>
            <person name="Cochrane G."/>
            <person name="Meng A."/>
            <person name="Brown T."/>
            <person name="Cohen L."/>
        </authorList>
    </citation>
    <scope>NUCLEOTIDE SEQUENCE</scope>
    <source>
        <strain evidence="3">CCMP 410</strain>
    </source>
</reference>
<dbReference type="Pfam" id="PF00627">
    <property type="entry name" value="UBA"/>
    <property type="match status" value="1"/>
</dbReference>
<organism evidence="3">
    <name type="scientific">Grammatophora oceanica</name>
    <dbReference type="NCBI Taxonomy" id="210454"/>
    <lineage>
        <taxon>Eukaryota</taxon>
        <taxon>Sar</taxon>
        <taxon>Stramenopiles</taxon>
        <taxon>Ochrophyta</taxon>
        <taxon>Bacillariophyta</taxon>
        <taxon>Fragilariophyceae</taxon>
        <taxon>Fragilariophycidae</taxon>
        <taxon>Rhabdonematales</taxon>
        <taxon>Grammatophoraceae</taxon>
        <taxon>Grammatophora</taxon>
    </lineage>
</organism>
<proteinExistence type="predicted"/>
<protein>
    <recommendedName>
        <fullName evidence="2">UBA domain-containing protein</fullName>
    </recommendedName>
</protein>
<feature type="region of interest" description="Disordered" evidence="1">
    <location>
        <begin position="1"/>
        <end position="60"/>
    </location>
</feature>